<dbReference type="AlphaFoldDB" id="A0A6P0CCR4"/>
<protein>
    <submittedName>
        <fullName evidence="5">Helix-turn-helix domain-containing protein</fullName>
    </submittedName>
</protein>
<feature type="domain" description="HTH araC/xylS-type" evidence="4">
    <location>
        <begin position="164"/>
        <end position="262"/>
    </location>
</feature>
<reference evidence="5 6" key="1">
    <citation type="submission" date="2020-01" db="EMBL/GenBank/DDBJ databases">
        <title>Sulfitobacter sediminilitoris sp. nov., isolated from a tidal flat.</title>
        <authorList>
            <person name="Park S."/>
            <person name="Yoon J.-H."/>
        </authorList>
    </citation>
    <scope>NUCLEOTIDE SEQUENCE [LARGE SCALE GENOMIC DNA]</scope>
    <source>
        <strain evidence="5 6">JBTF-M27</strain>
    </source>
</reference>
<dbReference type="PANTHER" id="PTHR43280">
    <property type="entry name" value="ARAC-FAMILY TRANSCRIPTIONAL REGULATOR"/>
    <property type="match status" value="1"/>
</dbReference>
<comment type="caution">
    <text evidence="5">The sequence shown here is derived from an EMBL/GenBank/DDBJ whole genome shotgun (WGS) entry which is preliminary data.</text>
</comment>
<evidence type="ECO:0000256" key="1">
    <source>
        <dbReference type="ARBA" id="ARBA00023015"/>
    </source>
</evidence>
<dbReference type="EMBL" id="JAABNT010000003">
    <property type="protein sequence ID" value="NEK22174.1"/>
    <property type="molecule type" value="Genomic_DNA"/>
</dbReference>
<dbReference type="SMART" id="SM00342">
    <property type="entry name" value="HTH_ARAC"/>
    <property type="match status" value="1"/>
</dbReference>
<keyword evidence="6" id="KW-1185">Reference proteome</keyword>
<dbReference type="RefSeq" id="WP_164353101.1">
    <property type="nucleotide sequence ID" value="NZ_JAABNT010000003.1"/>
</dbReference>
<keyword evidence="1" id="KW-0805">Transcription regulation</keyword>
<dbReference type="InterPro" id="IPR009057">
    <property type="entry name" value="Homeodomain-like_sf"/>
</dbReference>
<dbReference type="Proteomes" id="UP000468591">
    <property type="component" value="Unassembled WGS sequence"/>
</dbReference>
<dbReference type="SUPFAM" id="SSF46689">
    <property type="entry name" value="Homeodomain-like"/>
    <property type="match status" value="1"/>
</dbReference>
<dbReference type="PROSITE" id="PS01124">
    <property type="entry name" value="HTH_ARAC_FAMILY_2"/>
    <property type="match status" value="1"/>
</dbReference>
<accession>A0A6P0CCR4</accession>
<dbReference type="GO" id="GO:0003700">
    <property type="term" value="F:DNA-binding transcription factor activity"/>
    <property type="evidence" value="ECO:0007669"/>
    <property type="project" value="InterPro"/>
</dbReference>
<dbReference type="InterPro" id="IPR018060">
    <property type="entry name" value="HTH_AraC"/>
</dbReference>
<evidence type="ECO:0000313" key="6">
    <source>
        <dbReference type="Proteomes" id="UP000468591"/>
    </source>
</evidence>
<proteinExistence type="predicted"/>
<evidence type="ECO:0000259" key="4">
    <source>
        <dbReference type="PROSITE" id="PS01124"/>
    </source>
</evidence>
<organism evidence="5 6">
    <name type="scientific">Sulfitobacter sediminilitoris</name>
    <dbReference type="NCBI Taxonomy" id="2698830"/>
    <lineage>
        <taxon>Bacteria</taxon>
        <taxon>Pseudomonadati</taxon>
        <taxon>Pseudomonadota</taxon>
        <taxon>Alphaproteobacteria</taxon>
        <taxon>Rhodobacterales</taxon>
        <taxon>Roseobacteraceae</taxon>
        <taxon>Sulfitobacter</taxon>
    </lineage>
</organism>
<dbReference type="PANTHER" id="PTHR43280:SF32">
    <property type="entry name" value="TRANSCRIPTIONAL REGULATORY PROTEIN"/>
    <property type="match status" value="1"/>
</dbReference>
<dbReference type="Pfam" id="PF12833">
    <property type="entry name" value="HTH_18"/>
    <property type="match status" value="1"/>
</dbReference>
<keyword evidence="2" id="KW-0238">DNA-binding</keyword>
<evidence type="ECO:0000256" key="2">
    <source>
        <dbReference type="ARBA" id="ARBA00023125"/>
    </source>
</evidence>
<evidence type="ECO:0000256" key="3">
    <source>
        <dbReference type="ARBA" id="ARBA00023163"/>
    </source>
</evidence>
<dbReference type="GO" id="GO:0043565">
    <property type="term" value="F:sequence-specific DNA binding"/>
    <property type="evidence" value="ECO:0007669"/>
    <property type="project" value="InterPro"/>
</dbReference>
<dbReference type="Gene3D" id="1.10.10.60">
    <property type="entry name" value="Homeodomain-like"/>
    <property type="match status" value="1"/>
</dbReference>
<evidence type="ECO:0000313" key="5">
    <source>
        <dbReference type="EMBL" id="NEK22174.1"/>
    </source>
</evidence>
<name>A0A6P0CCR4_9RHOB</name>
<sequence>MKSTPDDIRVHSLAQLAQGQDWRLQLVHDRPYHLLVWITRGQGRVLLDGMRRGTGAHNALFVPAGTVFALDLGRQSIGQAVVLPVASPLRVPEIPRHLRIRDAQTQSELTNLIEAAGREEQGKRPLRGDALEAHAALMSVWLRRQIMQEEHVPEKRNAAGRLSKRFCDLLAQRFRSGDTMADYATSLDVTPTHLTRAVKAATGKTASDLLTERVLHEARRLLMETKEPAQQIAAFLGFGSAAYFTRFIQHHTGMPPSKLRGR</sequence>
<keyword evidence="3" id="KW-0804">Transcription</keyword>
<gene>
    <name evidence="5" type="ORF">GV827_07145</name>
</gene>